<dbReference type="EC" id="3.1.4.1" evidence="5"/>
<evidence type="ECO:0000256" key="10">
    <source>
        <dbReference type="ARBA" id="ARBA00023211"/>
    </source>
</evidence>
<dbReference type="InterPro" id="IPR033315">
    <property type="entry name" value="Fan1-like"/>
</dbReference>
<proteinExistence type="inferred from homology"/>
<evidence type="ECO:0000256" key="6">
    <source>
        <dbReference type="ARBA" id="ARBA00022722"/>
    </source>
</evidence>
<dbReference type="InterPro" id="IPR040603">
    <property type="entry name" value="FAN1_SAP_bact"/>
</dbReference>
<feature type="domain" description="VRR-NUC" evidence="11">
    <location>
        <begin position="423"/>
        <end position="537"/>
    </location>
</feature>
<evidence type="ECO:0000313" key="12">
    <source>
        <dbReference type="EMBL" id="OZI74785.1"/>
    </source>
</evidence>
<dbReference type="GO" id="GO:0046872">
    <property type="term" value="F:metal ion binding"/>
    <property type="evidence" value="ECO:0007669"/>
    <property type="project" value="UniProtKB-KW"/>
</dbReference>
<dbReference type="Proteomes" id="UP000216429">
    <property type="component" value="Unassembled WGS sequence"/>
</dbReference>
<comment type="catalytic activity">
    <reaction evidence="1">
        <text>Hydrolytically removes 5'-nucleotides successively from the 3'-hydroxy termini of 3'-hydroxy-terminated oligonucleotides.</text>
        <dbReference type="EC" id="3.1.4.1"/>
    </reaction>
</comment>
<dbReference type="PANTHER" id="PTHR15749">
    <property type="entry name" value="FANCONI-ASSOCIATED NUCLEASE 1"/>
    <property type="match status" value="1"/>
</dbReference>
<keyword evidence="9" id="KW-0460">Magnesium</keyword>
<comment type="cofactor">
    <cofactor evidence="2">
        <name>Mn(2+)</name>
        <dbReference type="ChEBI" id="CHEBI:29035"/>
    </cofactor>
</comment>
<evidence type="ECO:0000256" key="7">
    <source>
        <dbReference type="ARBA" id="ARBA00022723"/>
    </source>
</evidence>
<organism evidence="12 13">
    <name type="scientific">Bordetella genomosp. 12</name>
    <dbReference type="NCBI Taxonomy" id="463035"/>
    <lineage>
        <taxon>Bacteria</taxon>
        <taxon>Pseudomonadati</taxon>
        <taxon>Pseudomonadota</taxon>
        <taxon>Betaproteobacteria</taxon>
        <taxon>Burkholderiales</taxon>
        <taxon>Alcaligenaceae</taxon>
        <taxon>Bordetella</taxon>
    </lineage>
</organism>
<gene>
    <name evidence="12" type="ORF">CAL22_10060</name>
</gene>
<evidence type="ECO:0000256" key="9">
    <source>
        <dbReference type="ARBA" id="ARBA00022842"/>
    </source>
</evidence>
<dbReference type="Pfam" id="PF21315">
    <property type="entry name" value="FAN1_HTH"/>
    <property type="match status" value="1"/>
</dbReference>
<dbReference type="SMART" id="SM00990">
    <property type="entry name" value="VRR_NUC"/>
    <property type="match status" value="1"/>
</dbReference>
<keyword evidence="13" id="KW-1185">Reference proteome</keyword>
<comment type="cofactor">
    <cofactor evidence="3">
        <name>Mg(2+)</name>
        <dbReference type="ChEBI" id="CHEBI:18420"/>
    </cofactor>
</comment>
<accession>A0A261VL26</accession>
<evidence type="ECO:0000256" key="1">
    <source>
        <dbReference type="ARBA" id="ARBA00000983"/>
    </source>
</evidence>
<dbReference type="EMBL" id="NEVU01000002">
    <property type="protein sequence ID" value="OZI74785.1"/>
    <property type="molecule type" value="Genomic_DNA"/>
</dbReference>
<evidence type="ECO:0000259" key="11">
    <source>
        <dbReference type="SMART" id="SM00990"/>
    </source>
</evidence>
<protein>
    <recommendedName>
        <fullName evidence="5">phosphodiesterase I</fullName>
        <ecNumber evidence="5">3.1.4.1</ecNumber>
    </recommendedName>
</protein>
<evidence type="ECO:0000256" key="5">
    <source>
        <dbReference type="ARBA" id="ARBA00012029"/>
    </source>
</evidence>
<keyword evidence="6" id="KW-0540">Nuclease</keyword>
<name>A0A261VL26_9BORD</name>
<dbReference type="Pfam" id="PF18081">
    <property type="entry name" value="FANC_SAP"/>
    <property type="match status" value="1"/>
</dbReference>
<reference evidence="13" key="1">
    <citation type="submission" date="2017-05" db="EMBL/GenBank/DDBJ databases">
        <title>Complete and WGS of Bordetella genogroups.</title>
        <authorList>
            <person name="Spilker T."/>
            <person name="Lipuma J."/>
        </authorList>
    </citation>
    <scope>NUCLEOTIDE SEQUENCE [LARGE SCALE GENOMIC DNA]</scope>
    <source>
        <strain evidence="13">AU6712</strain>
    </source>
</reference>
<dbReference type="InterPro" id="IPR011856">
    <property type="entry name" value="tRNA_endonuc-like_dom_sf"/>
</dbReference>
<evidence type="ECO:0000256" key="8">
    <source>
        <dbReference type="ARBA" id="ARBA00022801"/>
    </source>
</evidence>
<dbReference type="GO" id="GO:0004528">
    <property type="term" value="F:phosphodiesterase I activity"/>
    <property type="evidence" value="ECO:0007669"/>
    <property type="project" value="UniProtKB-EC"/>
</dbReference>
<dbReference type="AlphaFoldDB" id="A0A261VL26"/>
<evidence type="ECO:0000256" key="3">
    <source>
        <dbReference type="ARBA" id="ARBA00001946"/>
    </source>
</evidence>
<dbReference type="GO" id="GO:0036297">
    <property type="term" value="P:interstrand cross-link repair"/>
    <property type="evidence" value="ECO:0007669"/>
    <property type="project" value="InterPro"/>
</dbReference>
<keyword evidence="8" id="KW-0378">Hydrolase</keyword>
<keyword evidence="10" id="KW-0464">Manganese</keyword>
<evidence type="ECO:0000256" key="4">
    <source>
        <dbReference type="ARBA" id="ARBA00005533"/>
    </source>
</evidence>
<dbReference type="InterPro" id="IPR049125">
    <property type="entry name" value="FAN1-like_WH"/>
</dbReference>
<comment type="caution">
    <text evidence="12">The sequence shown here is derived from an EMBL/GenBank/DDBJ whole genome shotgun (WGS) entry which is preliminary data.</text>
</comment>
<dbReference type="Pfam" id="PF08774">
    <property type="entry name" value="VRR_NUC"/>
    <property type="match status" value="1"/>
</dbReference>
<dbReference type="OrthoDB" id="9803913at2"/>
<dbReference type="RefSeq" id="WP_094812739.1">
    <property type="nucleotide sequence ID" value="NZ_NEVU01000002.1"/>
</dbReference>
<dbReference type="GO" id="GO:0003676">
    <property type="term" value="F:nucleic acid binding"/>
    <property type="evidence" value="ECO:0007669"/>
    <property type="project" value="InterPro"/>
</dbReference>
<dbReference type="InterPro" id="IPR014883">
    <property type="entry name" value="VRR_NUC"/>
</dbReference>
<evidence type="ECO:0000313" key="13">
    <source>
        <dbReference type="Proteomes" id="UP000216429"/>
    </source>
</evidence>
<keyword evidence="7" id="KW-0479">Metal-binding</keyword>
<dbReference type="Gene3D" id="3.40.1350.10">
    <property type="match status" value="1"/>
</dbReference>
<comment type="similarity">
    <text evidence="4">Belongs to the FAN1 family.</text>
</comment>
<sequence length="538" mass="60326">MLPAHRYYYLHNFQRALAWIAARYDDLLDDAERGFIARFAELPQPAQALLVRLLTRKGDVFRSAKLAYEEIGDIPAAAAPLLALGWLAADPDLTTEDLGRLYTKAELATLAGVKPGVRKEAMLQALQGAGPRPHRQWWPQAQEAVWQVRVAEICQRLRLLFFGNLRQQWDELVLTDLGIYQYESVDFSHDSRAFRQRTDVEDYLRLHAWREQLEASGPQADLLHAVSAAASSNPWLMARRAKLLMRIGQACERLRDWPQAEAAYAASPYRGARHRLMRVLEQQGRFEQAHALALAAAAQPEDEGEGQRVARMLPRLRRQLGLAAQRKAPEPGIIEQALCLTSSTEGAAVEVLARDHYARQGGSVHYVESGLINGLFGLLCWEAIFAPLPGAFFHPYQRGPADLAAPDFVARRASLFEACLARLDDGSYAARIRERYQAKAGIQAPFVHWGMLQPALLDEALACLPAADLRRLFERLLADLGAHRSGLPDLIRFGPQPGQYELIEVKGPGDRLQDNQIAWLRYCARHGIPARVCYVSWS</sequence>
<evidence type="ECO:0000256" key="2">
    <source>
        <dbReference type="ARBA" id="ARBA00001936"/>
    </source>
</evidence>
<dbReference type="PANTHER" id="PTHR15749:SF4">
    <property type="entry name" value="FANCONI-ASSOCIATED NUCLEASE 1"/>
    <property type="match status" value="1"/>
</dbReference>